<evidence type="ECO:0000256" key="9">
    <source>
        <dbReference type="ARBA" id="ARBA00023242"/>
    </source>
</evidence>
<dbReference type="EMBL" id="GBRD01016319">
    <property type="protein sequence ID" value="JAG49507.1"/>
    <property type="molecule type" value="Transcribed_RNA"/>
</dbReference>
<evidence type="ECO:0000313" key="14">
    <source>
        <dbReference type="EMBL" id="JAG49507.1"/>
    </source>
</evidence>
<organism evidence="12">
    <name type="scientific">Lygus hesperus</name>
    <name type="common">Western plant bug</name>
    <dbReference type="NCBI Taxonomy" id="30085"/>
    <lineage>
        <taxon>Eukaryota</taxon>
        <taxon>Metazoa</taxon>
        <taxon>Ecdysozoa</taxon>
        <taxon>Arthropoda</taxon>
        <taxon>Hexapoda</taxon>
        <taxon>Insecta</taxon>
        <taxon>Pterygota</taxon>
        <taxon>Neoptera</taxon>
        <taxon>Paraneoptera</taxon>
        <taxon>Hemiptera</taxon>
        <taxon>Heteroptera</taxon>
        <taxon>Panheteroptera</taxon>
        <taxon>Cimicomorpha</taxon>
        <taxon>Miridae</taxon>
        <taxon>Mirini</taxon>
        <taxon>Lygus</taxon>
    </lineage>
</organism>
<dbReference type="GO" id="GO:0055120">
    <property type="term" value="C:striated muscle dense body"/>
    <property type="evidence" value="ECO:0007669"/>
    <property type="project" value="TreeGrafter"/>
</dbReference>
<keyword evidence="9" id="KW-0539">Nucleus</keyword>
<protein>
    <recommendedName>
        <fullName evidence="10">Protein FRG1 homolog</fullName>
    </recommendedName>
</protein>
<dbReference type="PANTHER" id="PTHR12928">
    <property type="entry name" value="FRG1 PROTEIN"/>
    <property type="match status" value="1"/>
</dbReference>
<dbReference type="Pfam" id="PF06229">
    <property type="entry name" value="FRG1"/>
    <property type="match status" value="1"/>
</dbReference>
<reference evidence="12" key="2">
    <citation type="submission" date="2014-07" db="EMBL/GenBank/DDBJ databases">
        <authorList>
            <person name="Hull J."/>
        </authorList>
    </citation>
    <scope>NUCLEOTIDE SEQUENCE</scope>
</reference>
<keyword evidence="7" id="KW-0517">Myogenesis</keyword>
<evidence type="ECO:0000313" key="13">
    <source>
        <dbReference type="EMBL" id="JAG07068.1"/>
    </source>
</evidence>
<evidence type="ECO:0000256" key="4">
    <source>
        <dbReference type="ARBA" id="ARBA00010878"/>
    </source>
</evidence>
<proteinExistence type="inferred from homology"/>
<dbReference type="PANTHER" id="PTHR12928:SF0">
    <property type="entry name" value="FSHD REGION GENE 1"/>
    <property type="match status" value="1"/>
</dbReference>
<dbReference type="SUPFAM" id="SSF50405">
    <property type="entry name" value="Actin-crosslinking proteins"/>
    <property type="match status" value="1"/>
</dbReference>
<dbReference type="InterPro" id="IPR010414">
    <property type="entry name" value="FRG1"/>
</dbReference>
<evidence type="ECO:0000256" key="6">
    <source>
        <dbReference type="ARBA" id="ARBA00022517"/>
    </source>
</evidence>
<dbReference type="InterPro" id="IPR008999">
    <property type="entry name" value="Actin-crosslinking"/>
</dbReference>
<sequence>MSEYEIVKKSKLVLKGEKHGKKKKKKHHDKDKKKTSDSNAPVVDEDRINHGGWGRVDNIRDISGAVAIEFGTGTYVCALDNGLFTLGAPHSEGEGPSPEEILTAVSVNDRKVAFKSGYDKYLGVTKDGIVTGRADAIGALEQWEPVFQEGKMALQSCTNCFLSVKDEDDSIVAIERTATEKEMLTIRSQNEKITDQVSDVPVEERGNLSQIELNYVKKFQKFQDKKIKINSDGRSGLKRARVDGTLHEALLDRRAKMKADRYCK</sequence>
<comment type="subcellular location">
    <subcellularLocation>
        <location evidence="2">Cytoplasm</location>
    </subcellularLocation>
    <subcellularLocation>
        <location evidence="1">Nucleus</location>
        <location evidence="1">Cajal body</location>
    </subcellularLocation>
    <subcellularLocation>
        <location evidence="3">Nucleus</location>
        <location evidence="3">Nucleolus</location>
    </subcellularLocation>
</comment>
<reference evidence="15" key="4">
    <citation type="journal article" date="2016" name="Gigascience">
        <title>De novo construction of an expanded transcriptome assembly for the western tarnished plant bug, Lygus hesperus.</title>
        <authorList>
            <person name="Tassone E.E."/>
            <person name="Geib S.M."/>
            <person name="Hall B."/>
            <person name="Fabrick J.A."/>
            <person name="Brent C.S."/>
            <person name="Hull J.J."/>
        </authorList>
    </citation>
    <scope>NUCLEOTIDE SEQUENCE</scope>
</reference>
<evidence type="ECO:0000256" key="5">
    <source>
        <dbReference type="ARBA" id="ARBA00022490"/>
    </source>
</evidence>
<dbReference type="GO" id="GO:0007517">
    <property type="term" value="P:muscle organ development"/>
    <property type="evidence" value="ECO:0007669"/>
    <property type="project" value="UniProtKB-KW"/>
</dbReference>
<gene>
    <name evidence="12" type="primary">FRG1_1</name>
    <name evidence="13" type="synonym">FRG1_0</name>
    <name evidence="13" type="ORF">CM83_35711</name>
    <name evidence="12" type="ORF">CM83_35713</name>
    <name evidence="16" type="ORF">g.26949</name>
    <name evidence="15" type="ORF">g.26951</name>
</gene>
<name>A0A0A9WF50_LYGHE</name>
<dbReference type="EMBL" id="GDHC01002876">
    <property type="protein sequence ID" value="JAQ15753.1"/>
    <property type="molecule type" value="Transcribed_RNA"/>
</dbReference>
<evidence type="ECO:0000256" key="2">
    <source>
        <dbReference type="ARBA" id="ARBA00004496"/>
    </source>
</evidence>
<dbReference type="GO" id="GO:0015030">
    <property type="term" value="C:Cajal body"/>
    <property type="evidence" value="ECO:0007669"/>
    <property type="project" value="UniProtKB-SubCell"/>
</dbReference>
<evidence type="ECO:0000256" key="1">
    <source>
        <dbReference type="ARBA" id="ARBA00004408"/>
    </source>
</evidence>
<reference evidence="14" key="3">
    <citation type="submission" date="2014-09" db="EMBL/GenBank/DDBJ databases">
        <authorList>
            <person name="Magalhaes I.L.F."/>
            <person name="Oliveira U."/>
            <person name="Santos F.R."/>
            <person name="Vidigal T.H.D.A."/>
            <person name="Brescovit A.D."/>
            <person name="Santos A.J."/>
        </authorList>
    </citation>
    <scope>NUCLEOTIDE SEQUENCE</scope>
</reference>
<comment type="similarity">
    <text evidence="4">Belongs to the FRG1 family.</text>
</comment>
<dbReference type="Gene3D" id="2.80.10.50">
    <property type="match status" value="1"/>
</dbReference>
<dbReference type="GO" id="GO:0006364">
    <property type="term" value="P:rRNA processing"/>
    <property type="evidence" value="ECO:0007669"/>
    <property type="project" value="UniProtKB-KW"/>
</dbReference>
<dbReference type="CDD" id="cd23338">
    <property type="entry name" value="beta-trefoil_FSCN_FRG1"/>
    <property type="match status" value="1"/>
</dbReference>
<dbReference type="FunFam" id="2.80.10.50:FF:000061">
    <property type="entry name" value="Protein FRG1"/>
    <property type="match status" value="1"/>
</dbReference>
<evidence type="ECO:0000313" key="15">
    <source>
        <dbReference type="EMBL" id="JAQ15753.1"/>
    </source>
</evidence>
<dbReference type="EMBL" id="GBHO01036537">
    <property type="protein sequence ID" value="JAG07067.1"/>
    <property type="molecule type" value="Transcribed_RNA"/>
</dbReference>
<reference evidence="12" key="1">
    <citation type="journal article" date="2014" name="PLoS ONE">
        <title>Transcriptome-Based Identification of ABC Transporters in the Western Tarnished Plant Bug Lygus hesperus.</title>
        <authorList>
            <person name="Hull J.J."/>
            <person name="Chaney K."/>
            <person name="Geib S.M."/>
            <person name="Fabrick J.A."/>
            <person name="Brent C.S."/>
            <person name="Walsh D."/>
            <person name="Lavine L.C."/>
        </authorList>
    </citation>
    <scope>NUCLEOTIDE SEQUENCE</scope>
</reference>
<keyword evidence="5" id="KW-0963">Cytoplasm</keyword>
<evidence type="ECO:0000256" key="11">
    <source>
        <dbReference type="SAM" id="MobiDB-lite"/>
    </source>
</evidence>
<accession>A0A0A9WF50</accession>
<evidence type="ECO:0000256" key="7">
    <source>
        <dbReference type="ARBA" id="ARBA00022541"/>
    </source>
</evidence>
<feature type="compositionally biased region" description="Basic residues" evidence="11">
    <location>
        <begin position="18"/>
        <end position="33"/>
    </location>
</feature>
<dbReference type="EMBL" id="GBHO01036536">
    <property type="protein sequence ID" value="JAG07068.1"/>
    <property type="molecule type" value="Transcribed_RNA"/>
</dbReference>
<evidence type="ECO:0000313" key="16">
    <source>
        <dbReference type="EMBL" id="JAQ17782.1"/>
    </source>
</evidence>
<keyword evidence="6" id="KW-0690">Ribosome biogenesis</keyword>
<feature type="region of interest" description="Disordered" evidence="11">
    <location>
        <begin position="1"/>
        <end position="47"/>
    </location>
</feature>
<dbReference type="EMBL" id="GDHC01000847">
    <property type="protein sequence ID" value="JAQ17782.1"/>
    <property type="molecule type" value="Transcribed_RNA"/>
</dbReference>
<dbReference type="GO" id="GO:0071013">
    <property type="term" value="C:catalytic step 2 spliceosome"/>
    <property type="evidence" value="ECO:0007669"/>
    <property type="project" value="TreeGrafter"/>
</dbReference>
<dbReference type="GO" id="GO:0051015">
    <property type="term" value="F:actin filament binding"/>
    <property type="evidence" value="ECO:0007669"/>
    <property type="project" value="TreeGrafter"/>
</dbReference>
<evidence type="ECO:0000256" key="3">
    <source>
        <dbReference type="ARBA" id="ARBA00004604"/>
    </source>
</evidence>
<evidence type="ECO:0000313" key="12">
    <source>
        <dbReference type="EMBL" id="JAG07067.1"/>
    </source>
</evidence>
<evidence type="ECO:0000256" key="8">
    <source>
        <dbReference type="ARBA" id="ARBA00022552"/>
    </source>
</evidence>
<keyword evidence="8" id="KW-0698">rRNA processing</keyword>
<dbReference type="AlphaFoldDB" id="A0A0A9WF50"/>
<evidence type="ECO:0000256" key="10">
    <source>
        <dbReference type="ARBA" id="ARBA00072064"/>
    </source>
</evidence>
<dbReference type="GO" id="GO:0005730">
    <property type="term" value="C:nucleolus"/>
    <property type="evidence" value="ECO:0007669"/>
    <property type="project" value="UniProtKB-SubCell"/>
</dbReference>